<dbReference type="RefSeq" id="WP_095959523.1">
    <property type="nucleotide sequence ID" value="NZ_CP022203.1"/>
</dbReference>
<evidence type="ECO:0000256" key="5">
    <source>
        <dbReference type="ARBA" id="ARBA00011944"/>
    </source>
</evidence>
<feature type="binding site" evidence="13">
    <location>
        <position position="218"/>
    </location>
    <ligand>
        <name>substrate</name>
    </ligand>
</feature>
<dbReference type="GO" id="GO:0009435">
    <property type="term" value="P:NAD+ biosynthetic process"/>
    <property type="evidence" value="ECO:0007669"/>
    <property type="project" value="UniProtKB-UniPathway"/>
</dbReference>
<evidence type="ECO:0000313" key="16">
    <source>
        <dbReference type="EMBL" id="ATB48745.1"/>
    </source>
</evidence>
<dbReference type="Gene3D" id="3.20.20.70">
    <property type="entry name" value="Aldolase class I"/>
    <property type="match status" value="1"/>
</dbReference>
<keyword evidence="8 12" id="KW-0808">Transferase</keyword>
<feature type="binding site" evidence="13">
    <location>
        <position position="197"/>
    </location>
    <ligand>
        <name>substrate</name>
    </ligand>
</feature>
<dbReference type="GO" id="GO:0004514">
    <property type="term" value="F:nicotinate-nucleotide diphosphorylase (carboxylating) activity"/>
    <property type="evidence" value="ECO:0007669"/>
    <property type="project" value="UniProtKB-EC"/>
</dbReference>
<dbReference type="Pfam" id="PF01729">
    <property type="entry name" value="QRPTase_C"/>
    <property type="match status" value="1"/>
</dbReference>
<accession>A0A250JY24</accession>
<dbReference type="InterPro" id="IPR004393">
    <property type="entry name" value="NadC"/>
</dbReference>
<gene>
    <name evidence="16" type="ORF">MYMAC_004375</name>
</gene>
<keyword evidence="17" id="KW-1185">Reference proteome</keyword>
<feature type="domain" description="Quinolinate phosphoribosyl transferase C-terminal" evidence="14">
    <location>
        <begin position="111"/>
        <end position="277"/>
    </location>
</feature>
<evidence type="ECO:0000313" key="17">
    <source>
        <dbReference type="Proteomes" id="UP000217343"/>
    </source>
</evidence>
<evidence type="ECO:0000256" key="13">
    <source>
        <dbReference type="PIRSR" id="PIRSR006250-1"/>
    </source>
</evidence>
<evidence type="ECO:0000256" key="10">
    <source>
        <dbReference type="ARBA" id="ARBA00047445"/>
    </source>
</evidence>
<feature type="binding site" evidence="13">
    <location>
        <begin position="262"/>
        <end position="264"/>
    </location>
    <ligand>
        <name>substrate</name>
    </ligand>
</feature>
<dbReference type="InterPro" id="IPR037128">
    <property type="entry name" value="Quinolinate_PRibosylTase_N_sf"/>
</dbReference>
<comment type="pathway">
    <text evidence="2">Cofactor biosynthesis; NAD(+) biosynthesis; nicotinate D-ribonucleotide from quinolinate: step 1/1.</text>
</comment>
<proteinExistence type="inferred from homology"/>
<dbReference type="GO" id="GO:0034213">
    <property type="term" value="P:quinolinate catabolic process"/>
    <property type="evidence" value="ECO:0007669"/>
    <property type="project" value="TreeGrafter"/>
</dbReference>
<evidence type="ECO:0000256" key="11">
    <source>
        <dbReference type="ARBA" id="ARBA00069173"/>
    </source>
</evidence>
<comment type="catalytic activity">
    <reaction evidence="10">
        <text>nicotinate beta-D-ribonucleotide + CO2 + diphosphate = quinolinate + 5-phospho-alpha-D-ribose 1-diphosphate + 2 H(+)</text>
        <dbReference type="Rhea" id="RHEA:12733"/>
        <dbReference type="ChEBI" id="CHEBI:15378"/>
        <dbReference type="ChEBI" id="CHEBI:16526"/>
        <dbReference type="ChEBI" id="CHEBI:29959"/>
        <dbReference type="ChEBI" id="CHEBI:33019"/>
        <dbReference type="ChEBI" id="CHEBI:57502"/>
        <dbReference type="ChEBI" id="CHEBI:58017"/>
        <dbReference type="EC" id="2.4.2.19"/>
    </reaction>
</comment>
<dbReference type="InterPro" id="IPR022412">
    <property type="entry name" value="Quinolinate_PRibosylTrfase_N"/>
</dbReference>
<sequence>MQQQDYLDRLIALALDEDLGAAGDVTSQALIPPDYEGSAELVAKEQLVLAGLEAFVRVFKTVDPNVEVELLRRDGQEIKPKMVAARCHGRMRSLLAAERTALNIVQRAAGIATLAQQAVTSVRGSKLRVLDTRKTPPGMRTVAKEAVRMGGASNHRFGLFDGVLIKDNHIAAVGGSIAEALRRAKLNGPRLCKVEIEVTNLKQLAEAIEHGADVVMLDNMDDAQIREAVKLAAGRVPLEVSGGVTLDRLPRLAKLGIDFVSMGALTHSARAMDLSLEITAAAKRPARARQAKQPKPA</sequence>
<feature type="binding site" evidence="13">
    <location>
        <position position="166"/>
    </location>
    <ligand>
        <name>substrate</name>
    </ligand>
</feature>
<dbReference type="FunFam" id="3.20.20.70:FF:000030">
    <property type="entry name" value="Nicotinate-nucleotide pyrophosphorylase, carboxylating"/>
    <property type="match status" value="1"/>
</dbReference>
<dbReference type="NCBIfam" id="TIGR00078">
    <property type="entry name" value="nadC"/>
    <property type="match status" value="1"/>
</dbReference>
<evidence type="ECO:0000256" key="12">
    <source>
        <dbReference type="PIRNR" id="PIRNR006250"/>
    </source>
</evidence>
<dbReference type="CDD" id="cd01572">
    <property type="entry name" value="QPRTase"/>
    <property type="match status" value="1"/>
</dbReference>
<dbReference type="InterPro" id="IPR036068">
    <property type="entry name" value="Nicotinate_pribotase-like_C"/>
</dbReference>
<dbReference type="InterPro" id="IPR002638">
    <property type="entry name" value="Quinolinate_PRibosylTrfase_C"/>
</dbReference>
<evidence type="ECO:0000259" key="15">
    <source>
        <dbReference type="Pfam" id="PF02749"/>
    </source>
</evidence>
<dbReference type="SUPFAM" id="SSF51690">
    <property type="entry name" value="Nicotinate/Quinolinate PRTase C-terminal domain-like"/>
    <property type="match status" value="1"/>
</dbReference>
<dbReference type="FunFam" id="3.90.1170.20:FF:000001">
    <property type="entry name" value="Nicotinate-nucleotide diphosphorylase (Carboxylating)"/>
    <property type="match status" value="1"/>
</dbReference>
<dbReference type="EMBL" id="CP022203">
    <property type="protein sequence ID" value="ATB48745.1"/>
    <property type="molecule type" value="Genomic_DNA"/>
</dbReference>
<feature type="binding site" evidence="13">
    <location>
        <position position="156"/>
    </location>
    <ligand>
        <name>substrate</name>
    </ligand>
</feature>
<evidence type="ECO:0000256" key="6">
    <source>
        <dbReference type="ARBA" id="ARBA00022642"/>
    </source>
</evidence>
<dbReference type="PANTHER" id="PTHR32179">
    <property type="entry name" value="NICOTINATE-NUCLEOTIDE PYROPHOSPHORYLASE [CARBOXYLATING]"/>
    <property type="match status" value="1"/>
</dbReference>
<evidence type="ECO:0000259" key="14">
    <source>
        <dbReference type="Pfam" id="PF01729"/>
    </source>
</evidence>
<feature type="domain" description="Quinolinate phosphoribosyl transferase N-terminal" evidence="15">
    <location>
        <begin position="24"/>
        <end position="108"/>
    </location>
</feature>
<evidence type="ECO:0000256" key="8">
    <source>
        <dbReference type="ARBA" id="ARBA00022679"/>
    </source>
</evidence>
<dbReference type="KEGG" id="mmas:MYMAC_004375"/>
<evidence type="ECO:0000256" key="4">
    <source>
        <dbReference type="ARBA" id="ARBA00011218"/>
    </source>
</evidence>
<reference evidence="16 17" key="1">
    <citation type="submission" date="2017-06" db="EMBL/GenBank/DDBJ databases">
        <title>Sequencing and comparative analysis of myxobacterial genomes.</title>
        <authorList>
            <person name="Rupp O."/>
            <person name="Goesmann A."/>
            <person name="Sogaard-Andersen L."/>
        </authorList>
    </citation>
    <scope>NUCLEOTIDE SEQUENCE [LARGE SCALE GENOMIC DNA]</scope>
    <source>
        <strain evidence="16 17">DSM 14697</strain>
    </source>
</reference>
<dbReference type="InterPro" id="IPR027277">
    <property type="entry name" value="NadC/ModD"/>
</dbReference>
<dbReference type="PANTHER" id="PTHR32179:SF3">
    <property type="entry name" value="NICOTINATE-NUCLEOTIDE PYROPHOSPHORYLASE [CARBOXYLATING]"/>
    <property type="match status" value="1"/>
</dbReference>
<keyword evidence="6" id="KW-0662">Pyridine nucleotide biosynthesis</keyword>
<dbReference type="GO" id="GO:0005737">
    <property type="term" value="C:cytoplasm"/>
    <property type="evidence" value="ECO:0007669"/>
    <property type="project" value="TreeGrafter"/>
</dbReference>
<comment type="subunit">
    <text evidence="4">Hexamer formed by 3 homodimers.</text>
</comment>
<evidence type="ECO:0000256" key="7">
    <source>
        <dbReference type="ARBA" id="ARBA00022676"/>
    </source>
</evidence>
<dbReference type="OrthoDB" id="9782546at2"/>
<dbReference type="Pfam" id="PF02749">
    <property type="entry name" value="QRPTase_N"/>
    <property type="match status" value="1"/>
</dbReference>
<dbReference type="Gene3D" id="3.90.1170.20">
    <property type="entry name" value="Quinolinate phosphoribosyl transferase, N-terminal domain"/>
    <property type="match status" value="1"/>
</dbReference>
<dbReference type="EC" id="2.4.2.19" evidence="5"/>
<evidence type="ECO:0000256" key="2">
    <source>
        <dbReference type="ARBA" id="ARBA00004893"/>
    </source>
</evidence>
<organism evidence="16 17">
    <name type="scientific">Corallococcus macrosporus DSM 14697</name>
    <dbReference type="NCBI Taxonomy" id="1189310"/>
    <lineage>
        <taxon>Bacteria</taxon>
        <taxon>Pseudomonadati</taxon>
        <taxon>Myxococcota</taxon>
        <taxon>Myxococcia</taxon>
        <taxon>Myxococcales</taxon>
        <taxon>Cystobacterineae</taxon>
        <taxon>Myxococcaceae</taxon>
        <taxon>Corallococcus</taxon>
    </lineage>
</organism>
<keyword evidence="7 12" id="KW-0328">Glycosyltransferase</keyword>
<evidence type="ECO:0000256" key="9">
    <source>
        <dbReference type="ARBA" id="ARBA00033102"/>
    </source>
</evidence>
<dbReference type="Proteomes" id="UP000217343">
    <property type="component" value="Chromosome"/>
</dbReference>
<feature type="binding site" evidence="13">
    <location>
        <begin position="241"/>
        <end position="243"/>
    </location>
    <ligand>
        <name>substrate</name>
    </ligand>
</feature>
<evidence type="ECO:0000256" key="1">
    <source>
        <dbReference type="ARBA" id="ARBA00003237"/>
    </source>
</evidence>
<dbReference type="AlphaFoldDB" id="A0A250JY24"/>
<evidence type="ECO:0000256" key="3">
    <source>
        <dbReference type="ARBA" id="ARBA00009400"/>
    </source>
</evidence>
<name>A0A250JY24_9BACT</name>
<feature type="binding site" evidence="13">
    <location>
        <position position="99"/>
    </location>
    <ligand>
        <name>substrate</name>
    </ligand>
</feature>
<comment type="function">
    <text evidence="1">Involved in the catabolism of quinolinic acid (QA).</text>
</comment>
<feature type="binding site" evidence="13">
    <location>
        <begin position="132"/>
        <end position="134"/>
    </location>
    <ligand>
        <name>substrate</name>
    </ligand>
</feature>
<comment type="similarity">
    <text evidence="3 12">Belongs to the NadC/ModD family.</text>
</comment>
<protein>
    <recommendedName>
        <fullName evidence="11">Probable nicotinate-nucleotide pyrophosphorylase [carboxylating]</fullName>
        <ecNumber evidence="5">2.4.2.19</ecNumber>
    </recommendedName>
    <alternativeName>
        <fullName evidence="9">Quinolinate phosphoribosyltransferase [decarboxylating]</fullName>
    </alternativeName>
</protein>
<dbReference type="InterPro" id="IPR013785">
    <property type="entry name" value="Aldolase_TIM"/>
</dbReference>
<dbReference type="UniPathway" id="UPA00253">
    <property type="reaction ID" value="UER00331"/>
</dbReference>
<dbReference type="SUPFAM" id="SSF54675">
    <property type="entry name" value="Nicotinate/Quinolinate PRTase N-terminal domain-like"/>
    <property type="match status" value="1"/>
</dbReference>
<dbReference type="PIRSF" id="PIRSF006250">
    <property type="entry name" value="NadC_ModD"/>
    <property type="match status" value="1"/>
</dbReference>